<reference evidence="2 4" key="2">
    <citation type="submission" date="2020-02" db="EMBL/GenBank/DDBJ databases">
        <title>Whole genome shotgun sequence of Streptomyces gougerotii NBRC 13043.</title>
        <authorList>
            <person name="Ichikawa N."/>
            <person name="Komaki H."/>
            <person name="Tamura T."/>
        </authorList>
    </citation>
    <scope>NUCLEOTIDE SEQUENCE [LARGE SCALE GENOMIC DNA]</scope>
    <source>
        <strain evidence="2 4">NBRC 13043</strain>
    </source>
</reference>
<organism evidence="3 5">
    <name type="scientific">Streptomyces gougerotii</name>
    <dbReference type="NCBI Taxonomy" id="53448"/>
    <lineage>
        <taxon>Bacteria</taxon>
        <taxon>Bacillati</taxon>
        <taxon>Actinomycetota</taxon>
        <taxon>Actinomycetes</taxon>
        <taxon>Kitasatosporales</taxon>
        <taxon>Streptomycetaceae</taxon>
        <taxon>Streptomyces</taxon>
        <taxon>Streptomyces diastaticus group</taxon>
    </lineage>
</organism>
<protein>
    <submittedName>
        <fullName evidence="3">Uncharacterized protein</fullName>
    </submittedName>
</protein>
<proteinExistence type="predicted"/>
<dbReference type="Proteomes" id="UP000480804">
    <property type="component" value="Unassembled WGS sequence"/>
</dbReference>
<comment type="caution">
    <text evidence="3">The sequence shown here is derived from an EMBL/GenBank/DDBJ whole genome shotgun (WGS) entry which is preliminary data.</text>
</comment>
<evidence type="ECO:0000256" key="1">
    <source>
        <dbReference type="SAM" id="MobiDB-lite"/>
    </source>
</evidence>
<gene>
    <name evidence="3" type="ORF">GCM10010227_31790</name>
    <name evidence="2" type="ORF">Sgou_59450</name>
</gene>
<reference evidence="3" key="3">
    <citation type="submission" date="2020-09" db="EMBL/GenBank/DDBJ databases">
        <authorList>
            <person name="Sun Q."/>
            <person name="Ohkuma M."/>
        </authorList>
    </citation>
    <scope>NUCLEOTIDE SEQUENCE</scope>
    <source>
        <strain evidence="3">JCM 4136</strain>
    </source>
</reference>
<dbReference type="Proteomes" id="UP000660975">
    <property type="component" value="Unassembled WGS sequence"/>
</dbReference>
<sequence length="123" mass="13266">MLTSAGPLAEVHRTLAVFAEAAGLDRDRVRRRARVHAAQAVFHGRRHCFRITRGGPGPDRLTGFWSGWPRSWHLAPAVSRITTPADRRPRPPPPASTPGSAAGPGRSGYLPTPLMMSAVETSV</sequence>
<dbReference type="EMBL" id="BLLO01000031">
    <property type="protein sequence ID" value="GFH81275.1"/>
    <property type="molecule type" value="Genomic_DNA"/>
</dbReference>
<accession>A0A8H9HLS3</accession>
<dbReference type="EMBL" id="BMSC01000008">
    <property type="protein sequence ID" value="GGU75051.1"/>
    <property type="molecule type" value="Genomic_DNA"/>
</dbReference>
<dbReference type="AlphaFoldDB" id="A0A8H9HLS3"/>
<evidence type="ECO:0000313" key="3">
    <source>
        <dbReference type="EMBL" id="GGU75051.1"/>
    </source>
</evidence>
<evidence type="ECO:0000313" key="5">
    <source>
        <dbReference type="Proteomes" id="UP000660975"/>
    </source>
</evidence>
<evidence type="ECO:0000313" key="2">
    <source>
        <dbReference type="EMBL" id="GFH81275.1"/>
    </source>
</evidence>
<evidence type="ECO:0000313" key="4">
    <source>
        <dbReference type="Proteomes" id="UP000480804"/>
    </source>
</evidence>
<reference evidence="3" key="1">
    <citation type="journal article" date="2014" name="Int. J. Syst. Evol. Microbiol.">
        <title>Complete genome sequence of Corynebacterium casei LMG S-19264T (=DSM 44701T), isolated from a smear-ripened cheese.</title>
        <authorList>
            <consortium name="US DOE Joint Genome Institute (JGI-PGF)"/>
            <person name="Walter F."/>
            <person name="Albersmeier A."/>
            <person name="Kalinowski J."/>
            <person name="Ruckert C."/>
        </authorList>
    </citation>
    <scope>NUCLEOTIDE SEQUENCE</scope>
    <source>
        <strain evidence="3">JCM 4136</strain>
    </source>
</reference>
<feature type="region of interest" description="Disordered" evidence="1">
    <location>
        <begin position="79"/>
        <end position="112"/>
    </location>
</feature>
<name>A0A8H9HLS3_9ACTN</name>
<keyword evidence="4" id="KW-1185">Reference proteome</keyword>
<feature type="compositionally biased region" description="Low complexity" evidence="1">
    <location>
        <begin position="97"/>
        <end position="108"/>
    </location>
</feature>